<evidence type="ECO:0000256" key="3">
    <source>
        <dbReference type="ARBA" id="ARBA00023237"/>
    </source>
</evidence>
<comment type="subcellular location">
    <subcellularLocation>
        <location evidence="1">Cell outer membrane</location>
    </subcellularLocation>
</comment>
<dbReference type="EMBL" id="CP063078">
    <property type="protein sequence ID" value="QOQ87973.1"/>
    <property type="molecule type" value="Genomic_DNA"/>
</dbReference>
<evidence type="ECO:0000313" key="4">
    <source>
        <dbReference type="EMBL" id="QOQ87973.1"/>
    </source>
</evidence>
<accession>A0A7M1LHX8</accession>
<dbReference type="InterPro" id="IPR036942">
    <property type="entry name" value="Beta-barrel_TonB_sf"/>
</dbReference>
<evidence type="ECO:0000256" key="2">
    <source>
        <dbReference type="ARBA" id="ARBA00023136"/>
    </source>
</evidence>
<reference evidence="4 5" key="1">
    <citation type="submission" date="2020-10" db="EMBL/GenBank/DDBJ databases">
        <title>Campylobacter and Helicobacter PacBio genomes.</title>
        <authorList>
            <person name="Lane C."/>
        </authorList>
    </citation>
    <scope>NUCLEOTIDE SEQUENCE [LARGE SCALE GENOMIC DNA]</scope>
    <source>
        <strain evidence="4 5">2016D-0077</strain>
    </source>
</reference>
<keyword evidence="3" id="KW-0998">Cell outer membrane</keyword>
<dbReference type="Proteomes" id="UP000594749">
    <property type="component" value="Chromosome"/>
</dbReference>
<organism evidence="4 5">
    <name type="scientific">Campylobacter corcagiensis</name>
    <dbReference type="NCBI Taxonomy" id="1448857"/>
    <lineage>
        <taxon>Bacteria</taxon>
        <taxon>Pseudomonadati</taxon>
        <taxon>Campylobacterota</taxon>
        <taxon>Epsilonproteobacteria</taxon>
        <taxon>Campylobacterales</taxon>
        <taxon>Campylobacteraceae</taxon>
        <taxon>Campylobacter</taxon>
    </lineage>
</organism>
<keyword evidence="4" id="KW-0675">Receptor</keyword>
<dbReference type="GO" id="GO:0009279">
    <property type="term" value="C:cell outer membrane"/>
    <property type="evidence" value="ECO:0007669"/>
    <property type="project" value="UniProtKB-SubCell"/>
</dbReference>
<gene>
    <name evidence="4" type="ORF">IMC76_04015</name>
</gene>
<dbReference type="OrthoDB" id="9800913at2"/>
<keyword evidence="2" id="KW-0472">Membrane</keyword>
<dbReference type="AlphaFoldDB" id="A0A7M1LHX8"/>
<keyword evidence="5" id="KW-1185">Reference proteome</keyword>
<sequence length="189" mass="22363">MENYTDKTYSKNTWTSIYDDYSYGFGVEIGGEIFTNNTLKFASNYKKDLHKEHNIGDPWQEMIDETLSFALEDTHEFSENTSLIVGLSYDIRDAKKAQNYSDPKPVIDKRTRKQKTNKKGRLLWDENPYVWEFDKDKIKAFNYQALLKHSFDGNDELTLSFAKKSRFPTIKDRYSRRFDSTEPNPYLKE</sequence>
<evidence type="ECO:0000256" key="1">
    <source>
        <dbReference type="ARBA" id="ARBA00004442"/>
    </source>
</evidence>
<dbReference type="Gene3D" id="2.40.170.20">
    <property type="entry name" value="TonB-dependent receptor, beta-barrel domain"/>
    <property type="match status" value="1"/>
</dbReference>
<protein>
    <submittedName>
        <fullName evidence="4">TonB-dependent receptor</fullName>
    </submittedName>
</protein>
<evidence type="ECO:0000313" key="5">
    <source>
        <dbReference type="Proteomes" id="UP000594749"/>
    </source>
</evidence>
<dbReference type="SUPFAM" id="SSF56935">
    <property type="entry name" value="Porins"/>
    <property type="match status" value="1"/>
</dbReference>
<proteinExistence type="predicted"/>
<name>A0A7M1LHX8_9BACT</name>
<dbReference type="RefSeq" id="WP_025802028.1">
    <property type="nucleotide sequence ID" value="NZ_CP053842.1"/>
</dbReference>